<dbReference type="InterPro" id="IPR013655">
    <property type="entry name" value="PAS_fold_3"/>
</dbReference>
<protein>
    <recommendedName>
        <fullName evidence="2">PAS domain-containing protein</fullName>
    </recommendedName>
</protein>
<dbReference type="InterPro" id="IPR035965">
    <property type="entry name" value="PAS-like_dom_sf"/>
</dbReference>
<evidence type="ECO:0000313" key="5">
    <source>
        <dbReference type="Proteomes" id="UP000092730"/>
    </source>
</evidence>
<dbReference type="Gene3D" id="3.30.450.20">
    <property type="entry name" value="PAS domain"/>
    <property type="match status" value="1"/>
</dbReference>
<dbReference type="STRING" id="1296100.A0A1B9GBG1"/>
<dbReference type="Pfam" id="PF08447">
    <property type="entry name" value="PAS_3"/>
    <property type="match status" value="1"/>
</dbReference>
<feature type="region of interest" description="Disordered" evidence="1">
    <location>
        <begin position="1"/>
        <end position="57"/>
    </location>
</feature>
<dbReference type="EMBL" id="CP144542">
    <property type="protein sequence ID" value="WVW82501.1"/>
    <property type="molecule type" value="Genomic_DNA"/>
</dbReference>
<dbReference type="Proteomes" id="UP000092730">
    <property type="component" value="Chromosome 2"/>
</dbReference>
<reference evidence="4" key="4">
    <citation type="submission" date="2024-02" db="EMBL/GenBank/DDBJ databases">
        <title>Comparative genomics of Cryptococcus and Kwoniella reveals pathogenesis evolution and contrasting modes of karyotype evolution via chromosome fusion or intercentromeric recombination.</title>
        <authorList>
            <person name="Coelho M.A."/>
            <person name="David-Palma M."/>
            <person name="Shea T."/>
            <person name="Bowers K."/>
            <person name="McGinley-Smith S."/>
            <person name="Mohammad A.W."/>
            <person name="Gnirke A."/>
            <person name="Yurkov A.M."/>
            <person name="Nowrousian M."/>
            <person name="Sun S."/>
            <person name="Cuomo C.A."/>
            <person name="Heitman J."/>
        </authorList>
    </citation>
    <scope>NUCLEOTIDE SEQUENCE</scope>
    <source>
        <strain evidence="4">CBS 10118</strain>
    </source>
</reference>
<dbReference type="NCBIfam" id="TIGR00229">
    <property type="entry name" value="sensory_box"/>
    <property type="match status" value="1"/>
</dbReference>
<reference evidence="4" key="2">
    <citation type="submission" date="2013-07" db="EMBL/GenBank/DDBJ databases">
        <authorList>
            <consortium name="The Broad Institute Genome Sequencing Platform"/>
            <person name="Cuomo C."/>
            <person name="Litvintseva A."/>
            <person name="Chen Y."/>
            <person name="Heitman J."/>
            <person name="Sun S."/>
            <person name="Springer D."/>
            <person name="Dromer F."/>
            <person name="Young S.K."/>
            <person name="Zeng Q."/>
            <person name="Gargeya S."/>
            <person name="Fitzgerald M."/>
            <person name="Abouelleil A."/>
            <person name="Alvarado L."/>
            <person name="Berlin A.M."/>
            <person name="Chapman S.B."/>
            <person name="Dewar J."/>
            <person name="Goldberg J."/>
            <person name="Griggs A."/>
            <person name="Gujja S."/>
            <person name="Hansen M."/>
            <person name="Howarth C."/>
            <person name="Imamovic A."/>
            <person name="Larimer J."/>
            <person name="McCowan C."/>
            <person name="Murphy C."/>
            <person name="Pearson M."/>
            <person name="Priest M."/>
            <person name="Roberts A."/>
            <person name="Saif S."/>
            <person name="Shea T."/>
            <person name="Sykes S."/>
            <person name="Wortman J."/>
            <person name="Nusbaum C."/>
            <person name="Birren B."/>
        </authorList>
    </citation>
    <scope>NUCLEOTIDE SEQUENCE</scope>
    <source>
        <strain evidence="4">CBS 10118</strain>
    </source>
</reference>
<sequence length="375" mass="41241">MSRPQSNNARSHTSPYRYASASASGPSSSHSHSSGGGGPPGSSGSSRPPGTGSSVSSQEELGLSAWLACSADQEARISYVSESMQEILGYTPNDLIGKSCYLIFHPDEIPMLREIHYQALTDEKTACVAYYRALHKDGYYVECCCSYSTVYNMSLALYTRAVDGQRTLQQALTAREVIEISPASHGKFAIKRWPSSSIAPLASSPDSTSISLSPPPIDHPWPTPHKPSPRTFFIIDRFTDTSRIMYISNDVIINGSRLKNQPFYSMIRPSDRAHVRKYIESAKQSSPIMFNERRSGGHGYTTFHVLKIPDLPPHGETWPQGTDDSERSMPGQEFILVEGIFTASSDGLACIISKINPNQNRNRDANVRANSRDGR</sequence>
<dbReference type="EMBL" id="KI894019">
    <property type="protein sequence ID" value="OCF28359.1"/>
    <property type="molecule type" value="Genomic_DNA"/>
</dbReference>
<reference evidence="3" key="1">
    <citation type="submission" date="2013-07" db="EMBL/GenBank/DDBJ databases">
        <title>The Genome Sequence of Cryptococcus bestiolae CBS10118.</title>
        <authorList>
            <consortium name="The Broad Institute Genome Sequencing Platform"/>
            <person name="Cuomo C."/>
            <person name="Litvintseva A."/>
            <person name="Chen Y."/>
            <person name="Heitman J."/>
            <person name="Sun S."/>
            <person name="Springer D."/>
            <person name="Dromer F."/>
            <person name="Young S.K."/>
            <person name="Zeng Q."/>
            <person name="Gargeya S."/>
            <person name="Fitzgerald M."/>
            <person name="Abouelleil A."/>
            <person name="Alvarado L."/>
            <person name="Berlin A.M."/>
            <person name="Chapman S.B."/>
            <person name="Dewar J."/>
            <person name="Goldberg J."/>
            <person name="Griggs A."/>
            <person name="Gujja S."/>
            <person name="Hansen M."/>
            <person name="Howarth C."/>
            <person name="Imamovic A."/>
            <person name="Larimer J."/>
            <person name="McCowan C."/>
            <person name="Murphy C."/>
            <person name="Pearson M."/>
            <person name="Priest M."/>
            <person name="Roberts A."/>
            <person name="Saif S."/>
            <person name="Shea T."/>
            <person name="Sykes S."/>
            <person name="Wortman J."/>
            <person name="Nusbaum C."/>
            <person name="Birren B."/>
        </authorList>
    </citation>
    <scope>NUCLEOTIDE SEQUENCE [LARGE SCALE GENOMIC DNA]</scope>
    <source>
        <strain evidence="3">CBS 10118</strain>
    </source>
</reference>
<feature type="region of interest" description="Disordered" evidence="1">
    <location>
        <begin position="206"/>
        <end position="225"/>
    </location>
</feature>
<dbReference type="RefSeq" id="XP_019049429.1">
    <property type="nucleotide sequence ID" value="XM_019189867.1"/>
</dbReference>
<proteinExistence type="predicted"/>
<gene>
    <name evidence="3" type="ORF">I302_03218</name>
    <name evidence="4" type="ORF">I302_104512</name>
</gene>
<dbReference type="CDD" id="cd00130">
    <property type="entry name" value="PAS"/>
    <property type="match status" value="1"/>
</dbReference>
<dbReference type="PROSITE" id="PS50112">
    <property type="entry name" value="PAS"/>
    <property type="match status" value="1"/>
</dbReference>
<feature type="compositionally biased region" description="Polar residues" evidence="1">
    <location>
        <begin position="1"/>
        <end position="12"/>
    </location>
</feature>
<feature type="domain" description="PAS" evidence="2">
    <location>
        <begin position="72"/>
        <end position="123"/>
    </location>
</feature>
<keyword evidence="5" id="KW-1185">Reference proteome</keyword>
<reference evidence="3" key="3">
    <citation type="submission" date="2014-01" db="EMBL/GenBank/DDBJ databases">
        <title>Evolution of pathogenesis and genome organization in the Tremellales.</title>
        <authorList>
            <person name="Cuomo C."/>
            <person name="Litvintseva A."/>
            <person name="Heitman J."/>
            <person name="Chen Y."/>
            <person name="Sun S."/>
            <person name="Springer D."/>
            <person name="Dromer F."/>
            <person name="Young S."/>
            <person name="Zeng Q."/>
            <person name="Chapman S."/>
            <person name="Gujja S."/>
            <person name="Saif S."/>
            <person name="Birren B."/>
        </authorList>
    </citation>
    <scope>NUCLEOTIDE SEQUENCE</scope>
    <source>
        <strain evidence="3">CBS 10118</strain>
    </source>
</reference>
<evidence type="ECO:0000313" key="3">
    <source>
        <dbReference type="EMBL" id="OCF28359.1"/>
    </source>
</evidence>
<evidence type="ECO:0000313" key="4">
    <source>
        <dbReference type="EMBL" id="WVW82501.1"/>
    </source>
</evidence>
<evidence type="ECO:0000256" key="1">
    <source>
        <dbReference type="SAM" id="MobiDB-lite"/>
    </source>
</evidence>
<accession>A0A1B9GBG1</accession>
<feature type="compositionally biased region" description="Low complexity" evidence="1">
    <location>
        <begin position="13"/>
        <end position="33"/>
    </location>
</feature>
<dbReference type="SUPFAM" id="SSF55785">
    <property type="entry name" value="PYP-like sensor domain (PAS domain)"/>
    <property type="match status" value="1"/>
</dbReference>
<dbReference type="SMART" id="SM00091">
    <property type="entry name" value="PAS"/>
    <property type="match status" value="1"/>
</dbReference>
<dbReference type="OrthoDB" id="411251at2759"/>
<feature type="compositionally biased region" description="Low complexity" evidence="1">
    <location>
        <begin position="42"/>
        <end position="57"/>
    </location>
</feature>
<name>A0A1B9GBG1_9TREE</name>
<dbReference type="GeneID" id="30207617"/>
<dbReference type="KEGG" id="kbi:30207617"/>
<dbReference type="VEuPathDB" id="FungiDB:I302_03218"/>
<feature type="compositionally biased region" description="Pro residues" evidence="1">
    <location>
        <begin position="213"/>
        <end position="225"/>
    </location>
</feature>
<evidence type="ECO:0000259" key="2">
    <source>
        <dbReference type="PROSITE" id="PS50112"/>
    </source>
</evidence>
<organism evidence="3">
    <name type="scientific">Kwoniella bestiolae CBS 10118</name>
    <dbReference type="NCBI Taxonomy" id="1296100"/>
    <lineage>
        <taxon>Eukaryota</taxon>
        <taxon>Fungi</taxon>
        <taxon>Dikarya</taxon>
        <taxon>Basidiomycota</taxon>
        <taxon>Agaricomycotina</taxon>
        <taxon>Tremellomycetes</taxon>
        <taxon>Tremellales</taxon>
        <taxon>Cryptococcaceae</taxon>
        <taxon>Kwoniella</taxon>
    </lineage>
</organism>
<dbReference type="AlphaFoldDB" id="A0A1B9GBG1"/>
<dbReference type="InterPro" id="IPR000014">
    <property type="entry name" value="PAS"/>
</dbReference>